<keyword evidence="2" id="KW-1185">Reference proteome</keyword>
<sequence length="189" mass="21208">MSDFLKLDDHEYFLTWHQLPDEVEYVYSGGHHCFVAEIQHCDGFGRYRAIVKDREGSECVVAFYPDSYEDSGFDFKKLKRGRTLAIIDAAQHGFLDGTMGVRVEDMNIVKVVPASLKALREVGPEDEEYSVAGSATQWKCHGCDASKPAAQMSRCGRCKVYAYCSKVWVLTICLGSTEPGQHYSLDGRC</sequence>
<evidence type="ECO:0000313" key="2">
    <source>
        <dbReference type="Proteomes" id="UP000094444"/>
    </source>
</evidence>
<dbReference type="EMBL" id="MAVT02000128">
    <property type="protein sequence ID" value="POS79241.1"/>
    <property type="molecule type" value="Genomic_DNA"/>
</dbReference>
<gene>
    <name evidence="1" type="ORF">DHEL01_v202364</name>
</gene>
<reference evidence="1" key="1">
    <citation type="submission" date="2017-09" db="EMBL/GenBank/DDBJ databases">
        <title>Polyketide synthases of a Diaporthe helianthi virulent isolate.</title>
        <authorList>
            <person name="Baroncelli R."/>
        </authorList>
    </citation>
    <scope>NUCLEOTIDE SEQUENCE [LARGE SCALE GENOMIC DNA]</scope>
    <source>
        <strain evidence="1">7/96</strain>
    </source>
</reference>
<proteinExistence type="predicted"/>
<protein>
    <recommendedName>
        <fullName evidence="3">MYND-type domain-containing protein</fullName>
    </recommendedName>
</protein>
<dbReference type="STRING" id="158607.A0A2P5I9R3"/>
<organism evidence="1 2">
    <name type="scientific">Diaporthe helianthi</name>
    <dbReference type="NCBI Taxonomy" id="158607"/>
    <lineage>
        <taxon>Eukaryota</taxon>
        <taxon>Fungi</taxon>
        <taxon>Dikarya</taxon>
        <taxon>Ascomycota</taxon>
        <taxon>Pezizomycotina</taxon>
        <taxon>Sordariomycetes</taxon>
        <taxon>Sordariomycetidae</taxon>
        <taxon>Diaporthales</taxon>
        <taxon>Diaporthaceae</taxon>
        <taxon>Diaporthe</taxon>
    </lineage>
</organism>
<evidence type="ECO:0008006" key="3">
    <source>
        <dbReference type="Google" id="ProtNLM"/>
    </source>
</evidence>
<evidence type="ECO:0000313" key="1">
    <source>
        <dbReference type="EMBL" id="POS79241.1"/>
    </source>
</evidence>
<dbReference type="InParanoid" id="A0A2P5I9R3"/>
<dbReference type="Proteomes" id="UP000094444">
    <property type="component" value="Unassembled WGS sequence"/>
</dbReference>
<name>A0A2P5I9R3_DIAHE</name>
<accession>A0A2P5I9R3</accession>
<dbReference type="OrthoDB" id="265717at2759"/>
<dbReference type="AlphaFoldDB" id="A0A2P5I9R3"/>
<comment type="caution">
    <text evidence="1">The sequence shown here is derived from an EMBL/GenBank/DDBJ whole genome shotgun (WGS) entry which is preliminary data.</text>
</comment>